<feature type="chain" id="PRO_5004094746" description="CbiN domain-containing protein" evidence="2">
    <location>
        <begin position="20"/>
        <end position="180"/>
    </location>
</feature>
<sequence length="180" mass="19142">MVLLLLLFSFVFTPSSVYACSCAQPPTPKKALEQAEAVFAGTVTAVNSAEYGHEVQFQVNTTWKGVNQSQVLVATGSGDGDCGIAFQAGNDYLVYAHPDTYYSESGGLATNICTRTTLLSDASVDLLAIGPGTPVTADPPENSQPSGFWEKQENVWIIGLLVSIAAVLVAYLIYVKRKGQ</sequence>
<evidence type="ECO:0000256" key="1">
    <source>
        <dbReference type="SAM" id="Phobius"/>
    </source>
</evidence>
<evidence type="ECO:0000256" key="2">
    <source>
        <dbReference type="SAM" id="SignalP"/>
    </source>
</evidence>
<gene>
    <name evidence="3" type="ORF">I532_17058</name>
</gene>
<dbReference type="STRING" id="1300222.I532_17058"/>
<dbReference type="InterPro" id="IPR008993">
    <property type="entry name" value="TIMP-like_OB-fold"/>
</dbReference>
<dbReference type="Gene3D" id="2.40.50.120">
    <property type="match status" value="1"/>
</dbReference>
<organism evidence="3 4">
    <name type="scientific">Brevibacillus borstelensis AK1</name>
    <dbReference type="NCBI Taxonomy" id="1300222"/>
    <lineage>
        <taxon>Bacteria</taxon>
        <taxon>Bacillati</taxon>
        <taxon>Bacillota</taxon>
        <taxon>Bacilli</taxon>
        <taxon>Bacillales</taxon>
        <taxon>Paenibacillaceae</taxon>
        <taxon>Brevibacillus</taxon>
    </lineage>
</organism>
<evidence type="ECO:0008006" key="5">
    <source>
        <dbReference type="Google" id="ProtNLM"/>
    </source>
</evidence>
<evidence type="ECO:0000313" key="3">
    <source>
        <dbReference type="EMBL" id="EMT51654.1"/>
    </source>
</evidence>
<name>M8D5W3_9BACL</name>
<keyword evidence="4" id="KW-1185">Reference proteome</keyword>
<dbReference type="PATRIC" id="fig|1300222.3.peg.3575"/>
<protein>
    <recommendedName>
        <fullName evidence="5">CbiN domain-containing protein</fullName>
    </recommendedName>
</protein>
<feature type="signal peptide" evidence="2">
    <location>
        <begin position="1"/>
        <end position="19"/>
    </location>
</feature>
<evidence type="ECO:0000313" key="4">
    <source>
        <dbReference type="Proteomes" id="UP000012081"/>
    </source>
</evidence>
<dbReference type="Proteomes" id="UP000012081">
    <property type="component" value="Unassembled WGS sequence"/>
</dbReference>
<dbReference type="EMBL" id="APBN01000007">
    <property type="protein sequence ID" value="EMT51654.1"/>
    <property type="molecule type" value="Genomic_DNA"/>
</dbReference>
<keyword evidence="1" id="KW-0812">Transmembrane</keyword>
<proteinExistence type="predicted"/>
<keyword evidence="2" id="KW-0732">Signal</keyword>
<accession>M8D5W3</accession>
<feature type="transmembrane region" description="Helical" evidence="1">
    <location>
        <begin position="155"/>
        <end position="174"/>
    </location>
</feature>
<dbReference type="SUPFAM" id="SSF50242">
    <property type="entry name" value="TIMP-like"/>
    <property type="match status" value="1"/>
</dbReference>
<reference evidence="3 4" key="1">
    <citation type="submission" date="2013-03" db="EMBL/GenBank/DDBJ databases">
        <title>Assembly of a new bacterial strain Brevibacillus borstelensis AK1.</title>
        <authorList>
            <person name="Rajan I."/>
            <person name="PoliReddy D."/>
            <person name="Sugumar T."/>
            <person name="Rathinam K."/>
            <person name="Alqarawi S."/>
            <person name="Khalil A.B."/>
            <person name="Sivakumar N."/>
        </authorList>
    </citation>
    <scope>NUCLEOTIDE SEQUENCE [LARGE SCALE GENOMIC DNA]</scope>
    <source>
        <strain evidence="3 4">AK1</strain>
    </source>
</reference>
<dbReference type="AlphaFoldDB" id="M8D5W3"/>
<comment type="caution">
    <text evidence="3">The sequence shown here is derived from an EMBL/GenBank/DDBJ whole genome shotgun (WGS) entry which is preliminary data.</text>
</comment>
<keyword evidence="1" id="KW-0472">Membrane</keyword>
<keyword evidence="1" id="KW-1133">Transmembrane helix</keyword>